<proteinExistence type="predicted"/>
<dbReference type="Proteomes" id="UP000184600">
    <property type="component" value="Unassembled WGS sequence"/>
</dbReference>
<keyword evidence="3" id="KW-1185">Reference proteome</keyword>
<sequence>MTAHLKKAQIHLLLPVCMLILPAVTGLSTARANHLHISQTGNEAHVVTTTEGCRQADPDKTRCIHLGAPSSVSVNSTPAQRVKSVSVDDMNSMAEDFRKMKAPMITVNDEIDRRYRHTEPEQRKVKNLELGMALGELAPQVLPEGGTVCLLATEDDSLTEKRIQGVRMMLSGDDQYPPGKALSGENGWQECASGPLDIPQDIDLRGNEKLIAQLGQQHPEIVIAVSYWPLTDLIQETGRNELNRRQVFAPEISVIVGADGKSGKDMSTFIQLQSERGKSENKANIYIYLPEPGRH</sequence>
<name>A0A1M7YTT2_9VIBR</name>
<feature type="signal peptide" evidence="1">
    <location>
        <begin position="1"/>
        <end position="23"/>
    </location>
</feature>
<reference evidence="3" key="1">
    <citation type="submission" date="2016-12" db="EMBL/GenBank/DDBJ databases">
        <authorList>
            <person name="Rodrigo-Torres L."/>
            <person name="Arahal R.D."/>
            <person name="Lucena T."/>
        </authorList>
    </citation>
    <scope>NUCLEOTIDE SEQUENCE [LARGE SCALE GENOMIC DNA]</scope>
</reference>
<gene>
    <name evidence="2" type="ORF">VQ7734_01727</name>
</gene>
<dbReference type="STRING" id="1117707.VQ7734_01727"/>
<evidence type="ECO:0000256" key="1">
    <source>
        <dbReference type="SAM" id="SignalP"/>
    </source>
</evidence>
<protein>
    <submittedName>
        <fullName evidence="2">Uncharacterized protein</fullName>
    </submittedName>
</protein>
<feature type="chain" id="PRO_5013178653" evidence="1">
    <location>
        <begin position="24"/>
        <end position="295"/>
    </location>
</feature>
<organism evidence="2 3">
    <name type="scientific">Vibrio quintilis</name>
    <dbReference type="NCBI Taxonomy" id="1117707"/>
    <lineage>
        <taxon>Bacteria</taxon>
        <taxon>Pseudomonadati</taxon>
        <taxon>Pseudomonadota</taxon>
        <taxon>Gammaproteobacteria</taxon>
        <taxon>Vibrionales</taxon>
        <taxon>Vibrionaceae</taxon>
        <taxon>Vibrio</taxon>
    </lineage>
</organism>
<evidence type="ECO:0000313" key="3">
    <source>
        <dbReference type="Proteomes" id="UP000184600"/>
    </source>
</evidence>
<evidence type="ECO:0000313" key="2">
    <source>
        <dbReference type="EMBL" id="SHO55966.1"/>
    </source>
</evidence>
<keyword evidence="1" id="KW-0732">Signal</keyword>
<dbReference type="EMBL" id="FRFG01000019">
    <property type="protein sequence ID" value="SHO55966.1"/>
    <property type="molecule type" value="Genomic_DNA"/>
</dbReference>
<accession>A0A1M7YTT2</accession>
<dbReference type="AlphaFoldDB" id="A0A1M7YTT2"/>